<dbReference type="CDD" id="cd13170">
    <property type="entry name" value="RanBD_NUP50"/>
    <property type="match status" value="1"/>
</dbReference>
<evidence type="ECO:0000256" key="1">
    <source>
        <dbReference type="SAM" id="MobiDB-lite"/>
    </source>
</evidence>
<feature type="compositionally biased region" description="Low complexity" evidence="1">
    <location>
        <begin position="820"/>
        <end position="849"/>
    </location>
</feature>
<feature type="compositionally biased region" description="Low complexity" evidence="1">
    <location>
        <begin position="683"/>
        <end position="699"/>
    </location>
</feature>
<feature type="region of interest" description="Disordered" evidence="1">
    <location>
        <begin position="24"/>
        <end position="575"/>
    </location>
</feature>
<dbReference type="AlphaFoldDB" id="A0AAF0E2K6"/>
<dbReference type="Proteomes" id="UP001214603">
    <property type="component" value="Chromosome 1"/>
</dbReference>
<feature type="compositionally biased region" description="Polar residues" evidence="1">
    <location>
        <begin position="701"/>
        <end position="711"/>
    </location>
</feature>
<dbReference type="Gene3D" id="2.30.29.30">
    <property type="entry name" value="Pleckstrin-homology domain (PH domain)/Phosphotyrosine-binding domain (PTB)"/>
    <property type="match status" value="1"/>
</dbReference>
<dbReference type="Pfam" id="PF00638">
    <property type="entry name" value="Ran_BP1"/>
    <property type="match status" value="1"/>
</dbReference>
<dbReference type="PROSITE" id="PS50196">
    <property type="entry name" value="RANBD1"/>
    <property type="match status" value="1"/>
</dbReference>
<feature type="compositionally biased region" description="Polar residues" evidence="1">
    <location>
        <begin position="127"/>
        <end position="142"/>
    </location>
</feature>
<feature type="domain" description="RanBD1" evidence="2">
    <location>
        <begin position="842"/>
        <end position="924"/>
    </location>
</feature>
<dbReference type="EMBL" id="CP119934">
    <property type="protein sequence ID" value="WFD02397.1"/>
    <property type="molecule type" value="Genomic_DNA"/>
</dbReference>
<feature type="compositionally biased region" description="Low complexity" evidence="1">
    <location>
        <begin position="786"/>
        <end position="808"/>
    </location>
</feature>
<dbReference type="PANTHER" id="PTHR38697:SF1">
    <property type="entry name" value="NUCLEAR PORE COMPLEX PROTEIN SIMILAR TO S. CEREVISIAE NUP2 (EUROFUNG)"/>
    <property type="match status" value="1"/>
</dbReference>
<feature type="compositionally biased region" description="Low complexity" evidence="1">
    <location>
        <begin position="197"/>
        <end position="213"/>
    </location>
</feature>
<sequence>MQDRPGEDGGMRSSSSMLGGLFSWISPYRHGDAPDAERGEARARLAESQDDAAHTPSKRPSAARPEALPTPPGLPRTESTSALPHWLDAPAHAPSRAAMPTSASYAPIGAPDPYAARWESPRALYQPDTSIASNPSPLAQPSTPQPHFHPGSFETPTRRAPSSNALPSASPFAPSSGRRHRPIYFGPGTSPQVSRYAPTRPSSSTAAPLASPAEPKRRRTEASPSAAIPVQYAPLPSVSAPTTPAQKPTRKRAAPETAERADEALRSIRAALGEEPPKDPEAEPSARPTRAASTMLTVLESSAPRQHTPAVPEVVNPYQTRSKTQASPRAATPKSTRARALEAARKRASTTAARDPDAPPKVSLLDMVERTAPASASSPRRSRRLQPEDEEPAQEEPASLEPPKAAWQHKPKKPSPLAMAAEKDAAVAADTTSQTHEVDTSDSRPSAPSASSSGAHATQSTKEPARFSFGAAPSAPTPPTSKDDARAAPAAAAQPEQPKPFTFGTKSDAPATDSQPKDKPTFTFGFTKPPAPSAASPSVLGTSSASAAKPAAPTAGPALPAPEPNVPAPLPDKFRDVPDWAIITPPWKRTADASAGETLRQAQALPYDELPTFAFHVSPAKADATRTEVSPSRAPAPSPATAPPSFTAPSSSTKTDSKPATPSFSFGKPTEPAAQPPPPAPTFGSSSAKPSAPASGFSFTKPATESSTPSFSFGKPASEATTPSFSFGKPASESTTPSFSFSKPTSQESPAGFSFKPPASQPPSTGFSFGKPAAPAPSSGFSFGKTTGAPSSGFSFSATPATSTSSSGLFGQPKETPSSGADAPAGTTQTPAPATAHDAEESAAPASSDNTLTSAGQGEEGEETKHEVRAKIWKLEGGQWQDLGVTVFRIKKSTDTGKCRVLARNAVNGNVVLNFLLYTGLKVSCEKSVLSFVGMMDAKPCSLRCKVKTAEAAESLKDALISHSA</sequence>
<dbReference type="SUPFAM" id="SSF50729">
    <property type="entry name" value="PH domain-like"/>
    <property type="match status" value="1"/>
</dbReference>
<dbReference type="InterPro" id="IPR011993">
    <property type="entry name" value="PH-like_dom_sf"/>
</dbReference>
<name>A0AAF0E2K6_9BASI</name>
<dbReference type="InterPro" id="IPR053074">
    <property type="entry name" value="NPC_Nucleoporin"/>
</dbReference>
<feature type="compositionally biased region" description="Pro residues" evidence="1">
    <location>
        <begin position="559"/>
        <end position="570"/>
    </location>
</feature>
<evidence type="ECO:0000313" key="4">
    <source>
        <dbReference type="Proteomes" id="UP001214603"/>
    </source>
</evidence>
<feature type="compositionally biased region" description="Polar residues" evidence="1">
    <location>
        <begin position="291"/>
        <end position="305"/>
    </location>
</feature>
<feature type="compositionally biased region" description="Low complexity" evidence="1">
    <location>
        <begin position="443"/>
        <end position="453"/>
    </location>
</feature>
<feature type="compositionally biased region" description="Low complexity" evidence="1">
    <location>
        <begin position="545"/>
        <end position="558"/>
    </location>
</feature>
<keyword evidence="4" id="KW-1185">Reference proteome</keyword>
<reference evidence="3" key="1">
    <citation type="submission" date="2023-03" db="EMBL/GenBank/DDBJ databases">
        <title>Mating type loci evolution in Malassezia.</title>
        <authorList>
            <person name="Coelho M.A."/>
        </authorList>
    </citation>
    <scope>NUCLEOTIDE SEQUENCE</scope>
    <source>
        <strain evidence="3">CBS 7876</strain>
    </source>
</reference>
<protein>
    <recommendedName>
        <fullName evidence="2">RanBD1 domain-containing protein</fullName>
    </recommendedName>
</protein>
<evidence type="ECO:0000259" key="2">
    <source>
        <dbReference type="PROSITE" id="PS50196"/>
    </source>
</evidence>
<gene>
    <name evidence="3" type="ORF">MOBT1_001079</name>
</gene>
<feature type="compositionally biased region" description="Low complexity" evidence="1">
    <location>
        <begin position="732"/>
        <end position="746"/>
    </location>
</feature>
<organism evidence="3 4">
    <name type="scientific">Malassezia obtusa</name>
    <dbReference type="NCBI Taxonomy" id="76774"/>
    <lineage>
        <taxon>Eukaryota</taxon>
        <taxon>Fungi</taxon>
        <taxon>Dikarya</taxon>
        <taxon>Basidiomycota</taxon>
        <taxon>Ustilaginomycotina</taxon>
        <taxon>Malasseziomycetes</taxon>
        <taxon>Malasseziales</taxon>
        <taxon>Malasseziaceae</taxon>
        <taxon>Malassezia</taxon>
    </lineage>
</organism>
<feature type="region of interest" description="Disordered" evidence="1">
    <location>
        <begin position="618"/>
        <end position="867"/>
    </location>
</feature>
<evidence type="ECO:0000313" key="3">
    <source>
        <dbReference type="EMBL" id="WFD02397.1"/>
    </source>
</evidence>
<proteinExistence type="predicted"/>
<feature type="compositionally biased region" description="Basic and acidic residues" evidence="1">
    <location>
        <begin position="29"/>
        <end position="53"/>
    </location>
</feature>
<accession>A0AAF0E2K6</accession>
<feature type="compositionally biased region" description="Polar residues" evidence="1">
    <location>
        <begin position="317"/>
        <end position="327"/>
    </location>
</feature>
<dbReference type="PANTHER" id="PTHR38697">
    <property type="entry name" value="NUCLEAR PORE COMPLEX PROTEIN SIMILAR TO S. CEREVISIAE NUP2 (EUROFUNG)"/>
    <property type="match status" value="1"/>
</dbReference>
<dbReference type="SMART" id="SM00160">
    <property type="entry name" value="RanBD"/>
    <property type="match status" value="1"/>
</dbReference>
<dbReference type="InterPro" id="IPR000156">
    <property type="entry name" value="Ran_bind_dom"/>
</dbReference>
<feature type="compositionally biased region" description="Basic and acidic residues" evidence="1">
    <location>
        <begin position="253"/>
        <end position="266"/>
    </location>
</feature>
<feature type="compositionally biased region" description="Low complexity" evidence="1">
    <location>
        <begin position="158"/>
        <end position="176"/>
    </location>
</feature>
<feature type="compositionally biased region" description="Low complexity" evidence="1">
    <location>
        <begin position="643"/>
        <end position="653"/>
    </location>
</feature>